<evidence type="ECO:0000313" key="2">
    <source>
        <dbReference type="Proteomes" id="UP000593571"/>
    </source>
</evidence>
<keyword evidence="2" id="KW-1185">Reference proteome</keyword>
<evidence type="ECO:0000313" key="1">
    <source>
        <dbReference type="EMBL" id="KAF6418012.1"/>
    </source>
</evidence>
<accession>A0A7J8D4Z6</accession>
<dbReference type="EMBL" id="JACASE010000013">
    <property type="protein sequence ID" value="KAF6418012.1"/>
    <property type="molecule type" value="Genomic_DNA"/>
</dbReference>
<gene>
    <name evidence="1" type="ORF">HJG63_002209</name>
</gene>
<reference evidence="1 2" key="1">
    <citation type="journal article" date="2020" name="Nature">
        <title>Six reference-quality genomes reveal evolution of bat adaptations.</title>
        <authorList>
            <person name="Jebb D."/>
            <person name="Huang Z."/>
            <person name="Pippel M."/>
            <person name="Hughes G.M."/>
            <person name="Lavrichenko K."/>
            <person name="Devanna P."/>
            <person name="Winkler S."/>
            <person name="Jermiin L.S."/>
            <person name="Skirmuntt E.C."/>
            <person name="Katzourakis A."/>
            <person name="Burkitt-Gray L."/>
            <person name="Ray D.A."/>
            <person name="Sullivan K.A.M."/>
            <person name="Roscito J.G."/>
            <person name="Kirilenko B.M."/>
            <person name="Davalos L.M."/>
            <person name="Corthals A.P."/>
            <person name="Power M.L."/>
            <person name="Jones G."/>
            <person name="Ransome R.D."/>
            <person name="Dechmann D.K.N."/>
            <person name="Locatelli A.G."/>
            <person name="Puechmaille S.J."/>
            <person name="Fedrigo O."/>
            <person name="Jarvis E.D."/>
            <person name="Hiller M."/>
            <person name="Vernes S.C."/>
            <person name="Myers E.W."/>
            <person name="Teeling E.C."/>
        </authorList>
    </citation>
    <scope>NUCLEOTIDE SEQUENCE [LARGE SCALE GENOMIC DNA]</scope>
    <source>
        <strain evidence="1">MRouAeg1</strain>
        <tissue evidence="1">Muscle</tissue>
    </source>
</reference>
<comment type="caution">
    <text evidence="1">The sequence shown here is derived from an EMBL/GenBank/DDBJ whole genome shotgun (WGS) entry which is preliminary data.</text>
</comment>
<dbReference type="Proteomes" id="UP000593571">
    <property type="component" value="Unassembled WGS sequence"/>
</dbReference>
<organism evidence="1 2">
    <name type="scientific">Rousettus aegyptiacus</name>
    <name type="common">Egyptian fruit bat</name>
    <name type="synonym">Pteropus aegyptiacus</name>
    <dbReference type="NCBI Taxonomy" id="9407"/>
    <lineage>
        <taxon>Eukaryota</taxon>
        <taxon>Metazoa</taxon>
        <taxon>Chordata</taxon>
        <taxon>Craniata</taxon>
        <taxon>Vertebrata</taxon>
        <taxon>Euteleostomi</taxon>
        <taxon>Mammalia</taxon>
        <taxon>Eutheria</taxon>
        <taxon>Laurasiatheria</taxon>
        <taxon>Chiroptera</taxon>
        <taxon>Yinpterochiroptera</taxon>
        <taxon>Pteropodoidea</taxon>
        <taxon>Pteropodidae</taxon>
        <taxon>Rousettinae</taxon>
        <taxon>Rousettus</taxon>
    </lineage>
</organism>
<protein>
    <submittedName>
        <fullName evidence="1">Coiled-coil domain containing 136</fullName>
    </submittedName>
</protein>
<proteinExistence type="predicted"/>
<name>A0A7J8D4Z6_ROUAE</name>
<dbReference type="AlphaFoldDB" id="A0A7J8D4Z6"/>
<sequence>MPVKKNSRSAWRALRNLLPPKTTRMRSKNSRPGCGSCSCSTKPAWMSRGGCWQCRNTWRGSCSAARKSFASSKRRGLLLPKKPRERIAVRTCARTPVGLKVKRCPSQACRVLRGAVSPKRVWRWCCTTRPATGS</sequence>